<comment type="caution">
    <text evidence="1">The sequence shown here is derived from an EMBL/GenBank/DDBJ whole genome shotgun (WGS) entry which is preliminary data.</text>
</comment>
<dbReference type="Proteomes" id="UP001303046">
    <property type="component" value="Unassembled WGS sequence"/>
</dbReference>
<evidence type="ECO:0000313" key="2">
    <source>
        <dbReference type="Proteomes" id="UP001303046"/>
    </source>
</evidence>
<evidence type="ECO:0000313" key="1">
    <source>
        <dbReference type="EMBL" id="KAK6729639.1"/>
    </source>
</evidence>
<evidence type="ECO:0008006" key="3">
    <source>
        <dbReference type="Google" id="ProtNLM"/>
    </source>
</evidence>
<protein>
    <recommendedName>
        <fullName evidence="3">Secreted protein</fullName>
    </recommendedName>
</protein>
<sequence>MYPMVSSCNFLRANILRVILVYTSHSSCVDIRKRSHGDHVTVWWHYPDVAQLSRFSSLHRIRPCTVLRFAHPTKTH</sequence>
<accession>A0ABR1BTC8</accession>
<organism evidence="1 2">
    <name type="scientific">Necator americanus</name>
    <name type="common">Human hookworm</name>
    <dbReference type="NCBI Taxonomy" id="51031"/>
    <lineage>
        <taxon>Eukaryota</taxon>
        <taxon>Metazoa</taxon>
        <taxon>Ecdysozoa</taxon>
        <taxon>Nematoda</taxon>
        <taxon>Chromadorea</taxon>
        <taxon>Rhabditida</taxon>
        <taxon>Rhabditina</taxon>
        <taxon>Rhabditomorpha</taxon>
        <taxon>Strongyloidea</taxon>
        <taxon>Ancylostomatidae</taxon>
        <taxon>Bunostominae</taxon>
        <taxon>Necator</taxon>
    </lineage>
</organism>
<gene>
    <name evidence="1" type="primary">Necator_chrI.g2721</name>
    <name evidence="1" type="ORF">RB195_006593</name>
</gene>
<dbReference type="EMBL" id="JAVFWL010000001">
    <property type="protein sequence ID" value="KAK6729639.1"/>
    <property type="molecule type" value="Genomic_DNA"/>
</dbReference>
<keyword evidence="2" id="KW-1185">Reference proteome</keyword>
<reference evidence="1 2" key="1">
    <citation type="submission" date="2023-08" db="EMBL/GenBank/DDBJ databases">
        <title>A Necator americanus chromosomal reference genome.</title>
        <authorList>
            <person name="Ilik V."/>
            <person name="Petrzelkova K.J."/>
            <person name="Pardy F."/>
            <person name="Fuh T."/>
            <person name="Niatou-Singa F.S."/>
            <person name="Gouil Q."/>
            <person name="Baker L."/>
            <person name="Ritchie M.E."/>
            <person name="Jex A.R."/>
            <person name="Gazzola D."/>
            <person name="Li H."/>
            <person name="Toshio Fujiwara R."/>
            <person name="Zhan B."/>
            <person name="Aroian R.V."/>
            <person name="Pafco B."/>
            <person name="Schwarz E.M."/>
        </authorList>
    </citation>
    <scope>NUCLEOTIDE SEQUENCE [LARGE SCALE GENOMIC DNA]</scope>
    <source>
        <strain evidence="1 2">Aroian</strain>
        <tissue evidence="1">Whole animal</tissue>
    </source>
</reference>
<proteinExistence type="predicted"/>
<name>A0ABR1BTC8_NECAM</name>